<name>A0ABV0CSS9_9NEIS</name>
<evidence type="ECO:0000313" key="1">
    <source>
        <dbReference type="EMBL" id="MEN7433418.1"/>
    </source>
</evidence>
<organism evidence="1 2">
    <name type="scientific">Chromobacterium indicum</name>
    <dbReference type="NCBI Taxonomy" id="3110228"/>
    <lineage>
        <taxon>Bacteria</taxon>
        <taxon>Pseudomonadati</taxon>
        <taxon>Pseudomonadota</taxon>
        <taxon>Betaproteobacteria</taxon>
        <taxon>Neisseriales</taxon>
        <taxon>Chromobacteriaceae</taxon>
        <taxon>Chromobacterium</taxon>
    </lineage>
</organism>
<comment type="caution">
    <text evidence="1">The sequence shown here is derived from an EMBL/GenBank/DDBJ whole genome shotgun (WGS) entry which is preliminary data.</text>
</comment>
<gene>
    <name evidence="1" type="ORF">VA599_22000</name>
</gene>
<keyword evidence="2" id="KW-1185">Reference proteome</keyword>
<protein>
    <submittedName>
        <fullName evidence="1">Uncharacterized protein</fullName>
    </submittedName>
</protein>
<dbReference type="EMBL" id="JAYFSJ010000021">
    <property type="protein sequence ID" value="MEN7433418.1"/>
    <property type="molecule type" value="Genomic_DNA"/>
</dbReference>
<dbReference type="RefSeq" id="WP_346790665.1">
    <property type="nucleotide sequence ID" value="NZ_JAYFSJ010000021.1"/>
</dbReference>
<accession>A0ABV0CSS9</accession>
<evidence type="ECO:0000313" key="2">
    <source>
        <dbReference type="Proteomes" id="UP001405405"/>
    </source>
</evidence>
<sequence length="100" mass="11376">MQVFRNGQPYGFVQEKHLLDMLVERLGAGIGEFSCLCAVDEAKIVCEEYILQVYPLWKQMNVLREGSQGEKSAMSDFINACRKWSNGPRPDPLQLSQLKP</sequence>
<dbReference type="Proteomes" id="UP001405405">
    <property type="component" value="Unassembled WGS sequence"/>
</dbReference>
<reference evidence="1 2" key="1">
    <citation type="submission" date="2023-12" db="EMBL/GenBank/DDBJ databases">
        <title>Chromobacterium sp. strain TRC.1.1.SA producing antimicrobial pigment.</title>
        <authorList>
            <person name="Verma N."/>
            <person name="Choksket S."/>
            <person name="Pinnaka A.K."/>
            <person name="Korpole S."/>
        </authorList>
    </citation>
    <scope>NUCLEOTIDE SEQUENCE [LARGE SCALE GENOMIC DNA]</scope>
    <source>
        <strain evidence="1 2">TRC1.1.SA</strain>
    </source>
</reference>
<proteinExistence type="predicted"/>